<evidence type="ECO:0000256" key="3">
    <source>
        <dbReference type="ARBA" id="ARBA00022833"/>
    </source>
</evidence>
<reference evidence="6 7" key="1">
    <citation type="journal article" date="2020" name="Cell">
        <title>Large-Scale Comparative Analyses of Tick Genomes Elucidate Their Genetic Diversity and Vector Capacities.</title>
        <authorList>
            <consortium name="Tick Genome and Microbiome Consortium (TIGMIC)"/>
            <person name="Jia N."/>
            <person name="Wang J."/>
            <person name="Shi W."/>
            <person name="Du L."/>
            <person name="Sun Y."/>
            <person name="Zhan W."/>
            <person name="Jiang J.F."/>
            <person name="Wang Q."/>
            <person name="Zhang B."/>
            <person name="Ji P."/>
            <person name="Bell-Sakyi L."/>
            <person name="Cui X.M."/>
            <person name="Yuan T.T."/>
            <person name="Jiang B.G."/>
            <person name="Yang W.F."/>
            <person name="Lam T.T."/>
            <person name="Chang Q.C."/>
            <person name="Ding S.J."/>
            <person name="Wang X.J."/>
            <person name="Zhu J.G."/>
            <person name="Ruan X.D."/>
            <person name="Zhao L."/>
            <person name="Wei J.T."/>
            <person name="Ye R.Z."/>
            <person name="Que T.C."/>
            <person name="Du C.H."/>
            <person name="Zhou Y.H."/>
            <person name="Cheng J.X."/>
            <person name="Dai P.F."/>
            <person name="Guo W.B."/>
            <person name="Han X.H."/>
            <person name="Huang E.J."/>
            <person name="Li L.F."/>
            <person name="Wei W."/>
            <person name="Gao Y.C."/>
            <person name="Liu J.Z."/>
            <person name="Shao H.Z."/>
            <person name="Wang X."/>
            <person name="Wang C.C."/>
            <person name="Yang T.C."/>
            <person name="Huo Q.B."/>
            <person name="Li W."/>
            <person name="Chen H.Y."/>
            <person name="Chen S.E."/>
            <person name="Zhou L.G."/>
            <person name="Ni X.B."/>
            <person name="Tian J.H."/>
            <person name="Sheng Y."/>
            <person name="Liu T."/>
            <person name="Pan Y.S."/>
            <person name="Xia L.Y."/>
            <person name="Li J."/>
            <person name="Zhao F."/>
            <person name="Cao W.C."/>
        </authorList>
    </citation>
    <scope>NUCLEOTIDE SEQUENCE [LARGE SCALE GENOMIC DNA]</scope>
    <source>
        <strain evidence="6">HaeL-2018</strain>
    </source>
</reference>
<proteinExistence type="predicted"/>
<evidence type="ECO:0000256" key="1">
    <source>
        <dbReference type="ARBA" id="ARBA00022723"/>
    </source>
</evidence>
<dbReference type="EMBL" id="JABSTR010000003">
    <property type="protein sequence ID" value="KAH9364896.1"/>
    <property type="molecule type" value="Genomic_DNA"/>
</dbReference>
<accession>A0A9J6FRK4</accession>
<protein>
    <recommendedName>
        <fullName evidence="5">RING-type domain-containing protein</fullName>
    </recommendedName>
</protein>
<evidence type="ECO:0000313" key="6">
    <source>
        <dbReference type="EMBL" id="KAH9364896.1"/>
    </source>
</evidence>
<dbReference type="InterPro" id="IPR017907">
    <property type="entry name" value="Znf_RING_CS"/>
</dbReference>
<evidence type="ECO:0000313" key="7">
    <source>
        <dbReference type="Proteomes" id="UP000821853"/>
    </source>
</evidence>
<comment type="caution">
    <text evidence="6">The sequence shown here is derived from an EMBL/GenBank/DDBJ whole genome shotgun (WGS) entry which is preliminary data.</text>
</comment>
<dbReference type="PROSITE" id="PS50089">
    <property type="entry name" value="ZF_RING_2"/>
    <property type="match status" value="1"/>
</dbReference>
<dbReference type="Proteomes" id="UP000821853">
    <property type="component" value="Unassembled WGS sequence"/>
</dbReference>
<evidence type="ECO:0000256" key="4">
    <source>
        <dbReference type="PROSITE-ProRule" id="PRU00175"/>
    </source>
</evidence>
<keyword evidence="7" id="KW-1185">Reference proteome</keyword>
<dbReference type="SUPFAM" id="SSF57850">
    <property type="entry name" value="RING/U-box"/>
    <property type="match status" value="1"/>
</dbReference>
<name>A0A9J6FRK4_HAELO</name>
<sequence>MASPGHEYTLVGFSEAVDRRPLVFVEPLPASKVCSACGLVPKAIALHECGHYFCKPCYEQCLRRGDVVCPLDGEVCLEDEINWMNYKTRSVMTKKVWWRTRPKRH</sequence>
<keyword evidence="3" id="KW-0862">Zinc</keyword>
<dbReference type="PROSITE" id="PS00518">
    <property type="entry name" value="ZF_RING_1"/>
    <property type="match status" value="1"/>
</dbReference>
<dbReference type="InterPro" id="IPR013083">
    <property type="entry name" value="Znf_RING/FYVE/PHD"/>
</dbReference>
<dbReference type="VEuPathDB" id="VectorBase:HLOH_062590"/>
<keyword evidence="2 4" id="KW-0863">Zinc-finger</keyword>
<feature type="domain" description="RING-type" evidence="5">
    <location>
        <begin position="34"/>
        <end position="72"/>
    </location>
</feature>
<dbReference type="GO" id="GO:0008270">
    <property type="term" value="F:zinc ion binding"/>
    <property type="evidence" value="ECO:0007669"/>
    <property type="project" value="UniProtKB-KW"/>
</dbReference>
<organism evidence="6 7">
    <name type="scientific">Haemaphysalis longicornis</name>
    <name type="common">Bush tick</name>
    <dbReference type="NCBI Taxonomy" id="44386"/>
    <lineage>
        <taxon>Eukaryota</taxon>
        <taxon>Metazoa</taxon>
        <taxon>Ecdysozoa</taxon>
        <taxon>Arthropoda</taxon>
        <taxon>Chelicerata</taxon>
        <taxon>Arachnida</taxon>
        <taxon>Acari</taxon>
        <taxon>Parasitiformes</taxon>
        <taxon>Ixodida</taxon>
        <taxon>Ixodoidea</taxon>
        <taxon>Ixodidae</taxon>
        <taxon>Haemaphysalinae</taxon>
        <taxon>Haemaphysalis</taxon>
    </lineage>
</organism>
<dbReference type="Pfam" id="PF00097">
    <property type="entry name" value="zf-C3HC4"/>
    <property type="match status" value="1"/>
</dbReference>
<dbReference type="OrthoDB" id="6512009at2759"/>
<dbReference type="AlphaFoldDB" id="A0A9J6FRK4"/>
<keyword evidence="1" id="KW-0479">Metal-binding</keyword>
<dbReference type="InterPro" id="IPR001841">
    <property type="entry name" value="Znf_RING"/>
</dbReference>
<gene>
    <name evidence="6" type="ORF">HPB48_011830</name>
</gene>
<evidence type="ECO:0000259" key="5">
    <source>
        <dbReference type="PROSITE" id="PS50089"/>
    </source>
</evidence>
<evidence type="ECO:0000256" key="2">
    <source>
        <dbReference type="ARBA" id="ARBA00022771"/>
    </source>
</evidence>
<dbReference type="InterPro" id="IPR018957">
    <property type="entry name" value="Znf_C3HC4_RING-type"/>
</dbReference>
<dbReference type="Gene3D" id="3.30.40.10">
    <property type="entry name" value="Zinc/RING finger domain, C3HC4 (zinc finger)"/>
    <property type="match status" value="1"/>
</dbReference>